<evidence type="ECO:0000313" key="6">
    <source>
        <dbReference type="EMBL" id="KAF7810448.1"/>
    </source>
</evidence>
<keyword evidence="1" id="KW-0479">Metal-binding</keyword>
<reference evidence="6" key="1">
    <citation type="submission" date="2020-09" db="EMBL/GenBank/DDBJ databases">
        <title>Genome-Enabled Discovery of Anthraquinone Biosynthesis in Senna tora.</title>
        <authorList>
            <person name="Kang S.-H."/>
            <person name="Pandey R.P."/>
            <person name="Lee C.-M."/>
            <person name="Sim J.-S."/>
            <person name="Jeong J.-T."/>
            <person name="Choi B.-S."/>
            <person name="Jung M."/>
            <person name="Ginzburg D."/>
            <person name="Zhao K."/>
            <person name="Won S.Y."/>
            <person name="Oh T.-J."/>
            <person name="Yu Y."/>
            <person name="Kim N.-H."/>
            <person name="Lee O.R."/>
            <person name="Lee T.-H."/>
            <person name="Bashyal P."/>
            <person name="Kim T.-S."/>
            <person name="Lee W.-H."/>
            <person name="Kawkins C."/>
            <person name="Kim C.-K."/>
            <person name="Kim J.S."/>
            <person name="Ahn B.O."/>
            <person name="Rhee S.Y."/>
            <person name="Sohng J.K."/>
        </authorList>
    </citation>
    <scope>NUCLEOTIDE SEQUENCE</scope>
    <source>
        <tissue evidence="6">Leaf</tissue>
    </source>
</reference>
<dbReference type="AlphaFoldDB" id="A0A834SVT6"/>
<organism evidence="6 7">
    <name type="scientific">Senna tora</name>
    <dbReference type="NCBI Taxonomy" id="362788"/>
    <lineage>
        <taxon>Eukaryota</taxon>
        <taxon>Viridiplantae</taxon>
        <taxon>Streptophyta</taxon>
        <taxon>Embryophyta</taxon>
        <taxon>Tracheophyta</taxon>
        <taxon>Spermatophyta</taxon>
        <taxon>Magnoliopsida</taxon>
        <taxon>eudicotyledons</taxon>
        <taxon>Gunneridae</taxon>
        <taxon>Pentapetalae</taxon>
        <taxon>rosids</taxon>
        <taxon>fabids</taxon>
        <taxon>Fabales</taxon>
        <taxon>Fabaceae</taxon>
        <taxon>Caesalpinioideae</taxon>
        <taxon>Cassia clade</taxon>
        <taxon>Senna</taxon>
    </lineage>
</organism>
<keyword evidence="3" id="KW-0862">Zinc</keyword>
<keyword evidence="7" id="KW-1185">Reference proteome</keyword>
<dbReference type="GO" id="GO:0008270">
    <property type="term" value="F:zinc ion binding"/>
    <property type="evidence" value="ECO:0007669"/>
    <property type="project" value="UniProtKB-KW"/>
</dbReference>
<sequence>MRIYAKSITSWPQSVGPRIVKAINETIEDARFCRVKLAGRNLYEVYDGFTRFPVDLVSHTCECKAWQISGLPCKHGAAAIIYTRAKVENFCDAYYSIEKYITTYSGLGASTSASQTSIRREIQEYASVQAKAKSQLKAKRTKRLPFHASPSLLLLPSWFISFIGGNIQFSPFLHQIGGLLQFSATAINSSQPQSFFATATGTSYRLFRRRRRGLPMSMLVGIRRELVLSTFEPIKTIALQVLSGYVAGHV</sequence>
<dbReference type="SMART" id="SM00575">
    <property type="entry name" value="ZnF_PMZ"/>
    <property type="match status" value="1"/>
</dbReference>
<evidence type="ECO:0000256" key="2">
    <source>
        <dbReference type="ARBA" id="ARBA00022771"/>
    </source>
</evidence>
<name>A0A834SVT6_9FABA</name>
<comment type="caution">
    <text evidence="6">The sequence shown here is derived from an EMBL/GenBank/DDBJ whole genome shotgun (WGS) entry which is preliminary data.</text>
</comment>
<dbReference type="PANTHER" id="PTHR31973:SF187">
    <property type="entry name" value="MUTATOR TRANSPOSASE MUDRA PROTEIN"/>
    <property type="match status" value="1"/>
</dbReference>
<dbReference type="EMBL" id="JAAIUW010000011">
    <property type="protein sequence ID" value="KAF7810448.1"/>
    <property type="molecule type" value="Genomic_DNA"/>
</dbReference>
<evidence type="ECO:0000259" key="5">
    <source>
        <dbReference type="PROSITE" id="PS50966"/>
    </source>
</evidence>
<dbReference type="PROSITE" id="PS50966">
    <property type="entry name" value="ZF_SWIM"/>
    <property type="match status" value="1"/>
</dbReference>
<dbReference type="Pfam" id="PF04434">
    <property type="entry name" value="SWIM"/>
    <property type="match status" value="1"/>
</dbReference>
<protein>
    <recommendedName>
        <fullName evidence="5">SWIM-type domain-containing protein</fullName>
    </recommendedName>
</protein>
<evidence type="ECO:0000256" key="1">
    <source>
        <dbReference type="ARBA" id="ARBA00022723"/>
    </source>
</evidence>
<keyword evidence="2 4" id="KW-0863">Zinc-finger</keyword>
<feature type="domain" description="SWIM-type" evidence="5">
    <location>
        <begin position="52"/>
        <end position="84"/>
    </location>
</feature>
<dbReference type="PANTHER" id="PTHR31973">
    <property type="entry name" value="POLYPROTEIN, PUTATIVE-RELATED"/>
    <property type="match status" value="1"/>
</dbReference>
<dbReference type="Proteomes" id="UP000634136">
    <property type="component" value="Unassembled WGS sequence"/>
</dbReference>
<gene>
    <name evidence="6" type="ORF">G2W53_037191</name>
</gene>
<proteinExistence type="predicted"/>
<dbReference type="OrthoDB" id="1939383at2759"/>
<evidence type="ECO:0000256" key="3">
    <source>
        <dbReference type="ARBA" id="ARBA00022833"/>
    </source>
</evidence>
<accession>A0A834SVT6</accession>
<dbReference type="InterPro" id="IPR007527">
    <property type="entry name" value="Znf_SWIM"/>
</dbReference>
<evidence type="ECO:0000256" key="4">
    <source>
        <dbReference type="PROSITE-ProRule" id="PRU00325"/>
    </source>
</evidence>
<evidence type="ECO:0000313" key="7">
    <source>
        <dbReference type="Proteomes" id="UP000634136"/>
    </source>
</evidence>
<dbReference type="InterPro" id="IPR006564">
    <property type="entry name" value="Znf_PMZ"/>
</dbReference>